<dbReference type="Proteomes" id="UP000317371">
    <property type="component" value="Unassembled WGS sequence"/>
</dbReference>
<evidence type="ECO:0000256" key="1">
    <source>
        <dbReference type="SAM" id="MobiDB-lite"/>
    </source>
</evidence>
<dbReference type="RefSeq" id="WP_141612111.1">
    <property type="nucleotide sequence ID" value="NZ_VIGC02000038.1"/>
</dbReference>
<keyword evidence="2" id="KW-0812">Transmembrane</keyword>
<evidence type="ECO:0008006" key="5">
    <source>
        <dbReference type="Google" id="ProtNLM"/>
    </source>
</evidence>
<dbReference type="EMBL" id="VIGC01000038">
    <property type="protein sequence ID" value="TQE93503.1"/>
    <property type="molecule type" value="Genomic_DNA"/>
</dbReference>
<dbReference type="Pfam" id="PF14520">
    <property type="entry name" value="HHH_5"/>
    <property type="match status" value="2"/>
</dbReference>
<comment type="caution">
    <text evidence="3">The sequence shown here is derived from an EMBL/GenBank/DDBJ whole genome shotgun (WGS) entry which is preliminary data.</text>
</comment>
<feature type="region of interest" description="Disordered" evidence="1">
    <location>
        <begin position="59"/>
        <end position="168"/>
    </location>
</feature>
<evidence type="ECO:0000256" key="2">
    <source>
        <dbReference type="SAM" id="Phobius"/>
    </source>
</evidence>
<organism evidence="3 4">
    <name type="scientific">Litorilinea aerophila</name>
    <dbReference type="NCBI Taxonomy" id="1204385"/>
    <lineage>
        <taxon>Bacteria</taxon>
        <taxon>Bacillati</taxon>
        <taxon>Chloroflexota</taxon>
        <taxon>Caldilineae</taxon>
        <taxon>Caldilineales</taxon>
        <taxon>Caldilineaceae</taxon>
        <taxon>Litorilinea</taxon>
    </lineage>
</organism>
<keyword evidence="2" id="KW-1133">Transmembrane helix</keyword>
<sequence length="313" mass="35066">MTKRGSVRMQLEMLWFVLAGFVLGFATSTLWEWYHFRRERLRLRDRRVQELEEQLRRTRATLSSQANENATPQTPTFTYRSPGVFLDAEARRQQEAEEAATEAPVSPRPFASEAQTAPPPRPEEETPEPLLAPSAPTPMAAQPTQEPSSPRSTERATVPPRTDGYPDDLAKIKGVGHAYKQRLYQAGIYTWRQVAETDVETLRAAARANQGANVEEWPAQARALAEKYGRQNATYTGPPPDDLTRIRGIGPVNEEALYRAGICTFEQLANASPQELRSLLPPPVAGEEPDVEDWIRQAAKLANARSRRPWAAP</sequence>
<evidence type="ECO:0000313" key="4">
    <source>
        <dbReference type="Proteomes" id="UP000317371"/>
    </source>
</evidence>
<keyword evidence="2" id="KW-0472">Membrane</keyword>
<proteinExistence type="predicted"/>
<keyword evidence="4" id="KW-1185">Reference proteome</keyword>
<feature type="compositionally biased region" description="Low complexity" evidence="1">
    <location>
        <begin position="128"/>
        <end position="138"/>
    </location>
</feature>
<evidence type="ECO:0000313" key="3">
    <source>
        <dbReference type="EMBL" id="TQE93503.1"/>
    </source>
</evidence>
<name>A0A540VBR8_9CHLR</name>
<dbReference type="AlphaFoldDB" id="A0A540VBR8"/>
<accession>A0A540VBR8</accession>
<reference evidence="3 4" key="1">
    <citation type="submission" date="2019-06" db="EMBL/GenBank/DDBJ databases">
        <title>Genome sequence of Litorilinea aerophila BAA-2444.</title>
        <authorList>
            <person name="Maclea K.S."/>
            <person name="Maurais E.G."/>
            <person name="Iannazzi L.C."/>
        </authorList>
    </citation>
    <scope>NUCLEOTIDE SEQUENCE [LARGE SCALE GENOMIC DNA]</scope>
    <source>
        <strain evidence="3 4">ATCC BAA-2444</strain>
    </source>
</reference>
<feature type="transmembrane region" description="Helical" evidence="2">
    <location>
        <begin position="13"/>
        <end position="34"/>
    </location>
</feature>
<dbReference type="OrthoDB" id="9813334at2"/>
<dbReference type="SUPFAM" id="SSF158702">
    <property type="entry name" value="Sec63 N-terminal domain-like"/>
    <property type="match status" value="1"/>
</dbReference>
<protein>
    <recommendedName>
        <fullName evidence="5">DUF4332 domain-containing protein</fullName>
    </recommendedName>
</protein>
<dbReference type="Gene3D" id="1.10.150.20">
    <property type="entry name" value="5' to 3' exonuclease, C-terminal subdomain"/>
    <property type="match status" value="2"/>
</dbReference>
<feature type="compositionally biased region" description="Polar residues" evidence="1">
    <location>
        <begin position="60"/>
        <end position="79"/>
    </location>
</feature>
<dbReference type="InParanoid" id="A0A540VBR8"/>
<feature type="compositionally biased region" description="Polar residues" evidence="1">
    <location>
        <begin position="142"/>
        <end position="151"/>
    </location>
</feature>
<gene>
    <name evidence="3" type="ORF">FKZ61_20900</name>
</gene>